<evidence type="ECO:0000313" key="5">
    <source>
        <dbReference type="Proteomes" id="UP001140453"/>
    </source>
</evidence>
<dbReference type="OrthoDB" id="263560at2759"/>
<dbReference type="InterPro" id="IPR019398">
    <property type="entry name" value="Pre-rRNA_process_TSR2"/>
</dbReference>
<dbReference type="PANTHER" id="PTHR21250">
    <property type="entry name" value="PRE-RRNA-PROCESSING PROTEIN TSR2 HOMOLOG"/>
    <property type="match status" value="1"/>
</dbReference>
<evidence type="ECO:0000256" key="1">
    <source>
        <dbReference type="ARBA" id="ARBA00006524"/>
    </source>
</evidence>
<reference evidence="4" key="1">
    <citation type="submission" date="2022-10" db="EMBL/GenBank/DDBJ databases">
        <title>Tapping the CABI collections for fungal endophytes: first genome assemblies for Collariella, Neodidymelliopsis, Ascochyta clinopodiicola, Didymella pomorum, Didymosphaeria variabile, Neocosmospora piperis and Neocucurbitaria cava.</title>
        <authorList>
            <person name="Hill R."/>
        </authorList>
    </citation>
    <scope>NUCLEOTIDE SEQUENCE</scope>
    <source>
        <strain evidence="4">IMI 355082</strain>
    </source>
</reference>
<organism evidence="4 5">
    <name type="scientific">Gnomoniopsis smithogilvyi</name>
    <dbReference type="NCBI Taxonomy" id="1191159"/>
    <lineage>
        <taxon>Eukaryota</taxon>
        <taxon>Fungi</taxon>
        <taxon>Dikarya</taxon>
        <taxon>Ascomycota</taxon>
        <taxon>Pezizomycotina</taxon>
        <taxon>Sordariomycetes</taxon>
        <taxon>Sordariomycetidae</taxon>
        <taxon>Diaporthales</taxon>
        <taxon>Gnomoniaceae</taxon>
        <taxon>Gnomoniopsis</taxon>
    </lineage>
</organism>
<dbReference type="AlphaFoldDB" id="A0A9W9CYZ2"/>
<gene>
    <name evidence="4" type="primary">TSR2</name>
    <name evidence="4" type="ORF">N0V93_002415</name>
</gene>
<accession>A0A9W9CYZ2</accession>
<protein>
    <submittedName>
        <fullName evidence="4">rRNA accumulation- protein</fullName>
    </submittedName>
</protein>
<evidence type="ECO:0000313" key="4">
    <source>
        <dbReference type="EMBL" id="KAJ4393207.1"/>
    </source>
</evidence>
<keyword evidence="2" id="KW-0698">rRNA processing</keyword>
<sequence>MASSSTEAPSAETRQSRFEQSVALSLALWPALTLAVQNNWGGPDSADKRDWFAGQVAEAFPAFTASNITSTTTTAPAADDSEPDAEYIEELLLQVMVDEFEVAVDDESSYDVAMEIIRLRGQCRSGNFEEVDRLLERWMARKGQKVVMKKGEDEEQDTDWDDTDGSDEEDEEMGEAPALVEKKEKAVPEVDEDGFTKVTRKR</sequence>
<feature type="region of interest" description="Disordered" evidence="3">
    <location>
        <begin position="146"/>
        <end position="202"/>
    </location>
</feature>
<feature type="compositionally biased region" description="Acidic residues" evidence="3">
    <location>
        <begin position="153"/>
        <end position="174"/>
    </location>
</feature>
<dbReference type="GO" id="GO:0006364">
    <property type="term" value="P:rRNA processing"/>
    <property type="evidence" value="ECO:0007669"/>
    <property type="project" value="UniProtKB-KW"/>
</dbReference>
<dbReference type="Pfam" id="PF10273">
    <property type="entry name" value="WGG"/>
    <property type="match status" value="1"/>
</dbReference>
<dbReference type="Proteomes" id="UP001140453">
    <property type="component" value="Unassembled WGS sequence"/>
</dbReference>
<evidence type="ECO:0000256" key="2">
    <source>
        <dbReference type="ARBA" id="ARBA00022552"/>
    </source>
</evidence>
<proteinExistence type="inferred from homology"/>
<comment type="similarity">
    <text evidence="1">Belongs to the TSR2 family.</text>
</comment>
<dbReference type="EMBL" id="JAPEVB010000002">
    <property type="protein sequence ID" value="KAJ4393207.1"/>
    <property type="molecule type" value="Genomic_DNA"/>
</dbReference>
<evidence type="ECO:0000256" key="3">
    <source>
        <dbReference type="SAM" id="MobiDB-lite"/>
    </source>
</evidence>
<keyword evidence="5" id="KW-1185">Reference proteome</keyword>
<name>A0A9W9CYZ2_9PEZI</name>
<comment type="caution">
    <text evidence="4">The sequence shown here is derived from an EMBL/GenBank/DDBJ whole genome shotgun (WGS) entry which is preliminary data.</text>
</comment>